<dbReference type="Proteomes" id="UP000217784">
    <property type="component" value="Unassembled WGS sequence"/>
</dbReference>
<dbReference type="Pfam" id="PF13440">
    <property type="entry name" value="Polysacc_synt_3"/>
    <property type="match status" value="1"/>
</dbReference>
<organism evidence="7 8">
    <name type="scientific">Methanobacterium bryantii</name>
    <dbReference type="NCBI Taxonomy" id="2161"/>
    <lineage>
        <taxon>Archaea</taxon>
        <taxon>Methanobacteriati</taxon>
        <taxon>Methanobacteriota</taxon>
        <taxon>Methanomada group</taxon>
        <taxon>Methanobacteria</taxon>
        <taxon>Methanobacteriales</taxon>
        <taxon>Methanobacteriaceae</taxon>
        <taxon>Methanobacterium</taxon>
    </lineage>
</organism>
<keyword evidence="2" id="KW-1003">Cell membrane</keyword>
<comment type="subcellular location">
    <subcellularLocation>
        <location evidence="1">Cell membrane</location>
        <topology evidence="1">Multi-pass membrane protein</topology>
    </subcellularLocation>
</comment>
<dbReference type="RefSeq" id="WP_069583126.1">
    <property type="nucleotide sequence ID" value="NZ_LMVM01000001.1"/>
</dbReference>
<evidence type="ECO:0000256" key="4">
    <source>
        <dbReference type="ARBA" id="ARBA00022989"/>
    </source>
</evidence>
<feature type="transmembrane region" description="Helical" evidence="6">
    <location>
        <begin position="82"/>
        <end position="105"/>
    </location>
</feature>
<dbReference type="PANTHER" id="PTHR30250:SF11">
    <property type="entry name" value="O-ANTIGEN TRANSPORTER-RELATED"/>
    <property type="match status" value="1"/>
</dbReference>
<dbReference type="GO" id="GO:0005886">
    <property type="term" value="C:plasma membrane"/>
    <property type="evidence" value="ECO:0007669"/>
    <property type="project" value="UniProtKB-SubCell"/>
</dbReference>
<dbReference type="InterPro" id="IPR050833">
    <property type="entry name" value="Poly_Biosynth_Transport"/>
</dbReference>
<feature type="transmembrane region" description="Helical" evidence="6">
    <location>
        <begin position="361"/>
        <end position="380"/>
    </location>
</feature>
<evidence type="ECO:0000256" key="3">
    <source>
        <dbReference type="ARBA" id="ARBA00022692"/>
    </source>
</evidence>
<dbReference type="PANTHER" id="PTHR30250">
    <property type="entry name" value="PST FAMILY PREDICTED COLANIC ACID TRANSPORTER"/>
    <property type="match status" value="1"/>
</dbReference>
<sequence>MDQYKLFLQRMGLIGTSTFLVTITGIMLLPILTQNLSIQDYGVWTQFQITITIIPAIAILGLPYTMVRFLSASKSRTEIQEAFYSILFTVIFASIMGAVALYILVVPISHVLFNGNVGVGLILPLTVIMSALQLVFVDYFRASNQMTKYAVFTTLQAYMVVIFALLLVLMGRGVVGAVTGILITQTLISLIMFTFVLKQIGFKIPRFHNLRQYLTFGLPTIPSNASFWVLDASDRYIIGIVLGITSVSYYSAGYTISSLLTILTSPIYTVLLPILSQFYAERKIRETRFLLNYAIKLYLIVAVPAVIGLSILARPLLYILSTPTLANQGYLITPILATGGLFFGLYCIITQIIVMERKTKITGNIWAISAILNIILDVTFGYFLGIIGIAIITLLLYLTAFLITVYYSLNYIRCDFYVKFAKKTIYAAFFMALSLILLNPYGPVNIVLSGLFSFALYIFVLWLLKGIKTDEIKFFTGMIKESLVNVYCALRGL</sequence>
<feature type="transmembrane region" description="Helical" evidence="6">
    <location>
        <begin position="297"/>
        <end position="317"/>
    </location>
</feature>
<feature type="transmembrane region" description="Helical" evidence="6">
    <location>
        <begin position="149"/>
        <end position="169"/>
    </location>
</feature>
<evidence type="ECO:0000313" key="8">
    <source>
        <dbReference type="Proteomes" id="UP000217784"/>
    </source>
</evidence>
<feature type="transmembrane region" description="Helical" evidence="6">
    <location>
        <begin position="386"/>
        <end position="408"/>
    </location>
</feature>
<feature type="transmembrane region" description="Helical" evidence="6">
    <location>
        <begin position="175"/>
        <end position="197"/>
    </location>
</feature>
<feature type="transmembrane region" description="Helical" evidence="6">
    <location>
        <begin position="420"/>
        <end position="438"/>
    </location>
</feature>
<evidence type="ECO:0000256" key="1">
    <source>
        <dbReference type="ARBA" id="ARBA00004651"/>
    </source>
</evidence>
<feature type="transmembrane region" description="Helical" evidence="6">
    <location>
        <begin position="258"/>
        <end position="276"/>
    </location>
</feature>
<dbReference type="OrthoDB" id="112053at2157"/>
<feature type="transmembrane region" description="Helical" evidence="6">
    <location>
        <begin position="117"/>
        <end position="137"/>
    </location>
</feature>
<evidence type="ECO:0000313" key="7">
    <source>
        <dbReference type="EMBL" id="PAV06174.1"/>
    </source>
</evidence>
<feature type="transmembrane region" description="Helical" evidence="6">
    <location>
        <begin position="444"/>
        <end position="464"/>
    </location>
</feature>
<protein>
    <submittedName>
        <fullName evidence="7">Polysaccharide biosynthesis protein</fullName>
    </submittedName>
</protein>
<name>A0A2A2HA90_METBR</name>
<feature type="transmembrane region" description="Helical" evidence="6">
    <location>
        <begin position="12"/>
        <end position="32"/>
    </location>
</feature>
<keyword evidence="3 6" id="KW-0812">Transmembrane</keyword>
<dbReference type="AlphaFoldDB" id="A0A2A2HA90"/>
<evidence type="ECO:0000256" key="6">
    <source>
        <dbReference type="SAM" id="Phobius"/>
    </source>
</evidence>
<dbReference type="EMBL" id="LMVM01000001">
    <property type="protein sequence ID" value="PAV06174.1"/>
    <property type="molecule type" value="Genomic_DNA"/>
</dbReference>
<comment type="caution">
    <text evidence="7">The sequence shown here is derived from an EMBL/GenBank/DDBJ whole genome shotgun (WGS) entry which is preliminary data.</text>
</comment>
<feature type="transmembrane region" description="Helical" evidence="6">
    <location>
        <begin position="329"/>
        <end position="349"/>
    </location>
</feature>
<proteinExistence type="predicted"/>
<keyword evidence="8" id="KW-1185">Reference proteome</keyword>
<accession>A0A2A2HA90</accession>
<keyword evidence="5 6" id="KW-0472">Membrane</keyword>
<keyword evidence="4 6" id="KW-1133">Transmembrane helix</keyword>
<feature type="transmembrane region" description="Helical" evidence="6">
    <location>
        <begin position="44"/>
        <end position="70"/>
    </location>
</feature>
<evidence type="ECO:0000256" key="5">
    <source>
        <dbReference type="ARBA" id="ARBA00023136"/>
    </source>
</evidence>
<reference evidence="7 8" key="1">
    <citation type="journal article" date="2017" name="BMC Genomics">
        <title>Genomic analysis of methanogenic archaea reveals a shift towards energy conservation.</title>
        <authorList>
            <person name="Gilmore S.P."/>
            <person name="Henske J.K."/>
            <person name="Sexton J.A."/>
            <person name="Solomon K.V."/>
            <person name="Seppala S."/>
            <person name="Yoo J.I."/>
            <person name="Huyett L.M."/>
            <person name="Pressman A."/>
            <person name="Cogan J.Z."/>
            <person name="Kivenson V."/>
            <person name="Peng X."/>
            <person name="Tan Y."/>
            <person name="Valentine D.L."/>
            <person name="O'Malley M.A."/>
        </authorList>
    </citation>
    <scope>NUCLEOTIDE SEQUENCE [LARGE SCALE GENOMIC DNA]</scope>
    <source>
        <strain evidence="7 8">M.o.H.</strain>
    </source>
</reference>
<evidence type="ECO:0000256" key="2">
    <source>
        <dbReference type="ARBA" id="ARBA00022475"/>
    </source>
</evidence>
<gene>
    <name evidence="7" type="ORF">ASJ80_15185</name>
</gene>